<protein>
    <submittedName>
        <fullName evidence="2">Heterokaryon incompatibility protein-domain-containing protein</fullName>
    </submittedName>
</protein>
<dbReference type="PANTHER" id="PTHR33112">
    <property type="entry name" value="DOMAIN PROTEIN, PUTATIVE-RELATED"/>
    <property type="match status" value="1"/>
</dbReference>
<dbReference type="Pfam" id="PF06985">
    <property type="entry name" value="HET"/>
    <property type="match status" value="1"/>
</dbReference>
<sequence length="326" mass="37335">MNLIDCFDMIIVEAKESMLWATLSYVWGNSECREVEERTERYRAGSRLSSKIPRTVADAITVTKKLGFRFLWVDEYCIDQSDEQHRSSQITRMDDIYRGGELTIVAAAGANKHHGLPGVSSTQRIGSKSIRVGKLTLLSHGCPPSELIQASKWFARAWTFQEAILSRRMLIFTERQTSFYCTESSWREESRGTVALEAGAEDLQLKHPRPVPLILAPSKLTFELCWLRMVHLAYSYSQREMTFEADALNGFLGVLHDIQRSRPGTYHLSGLPFFRRSDDDTDDDLARIMFTALAWILARESQASIEPRRKMFPSWTWVGWGTCISY</sequence>
<evidence type="ECO:0000259" key="1">
    <source>
        <dbReference type="Pfam" id="PF06985"/>
    </source>
</evidence>
<reference evidence="2" key="1">
    <citation type="journal article" date="2021" name="Nat. Commun.">
        <title>Genetic determinants of endophytism in the Arabidopsis root mycobiome.</title>
        <authorList>
            <person name="Mesny F."/>
            <person name="Miyauchi S."/>
            <person name="Thiergart T."/>
            <person name="Pickel B."/>
            <person name="Atanasova L."/>
            <person name="Karlsson M."/>
            <person name="Huettel B."/>
            <person name="Barry K.W."/>
            <person name="Haridas S."/>
            <person name="Chen C."/>
            <person name="Bauer D."/>
            <person name="Andreopoulos W."/>
            <person name="Pangilinan J."/>
            <person name="LaButti K."/>
            <person name="Riley R."/>
            <person name="Lipzen A."/>
            <person name="Clum A."/>
            <person name="Drula E."/>
            <person name="Henrissat B."/>
            <person name="Kohler A."/>
            <person name="Grigoriev I.V."/>
            <person name="Martin F.M."/>
            <person name="Hacquard S."/>
        </authorList>
    </citation>
    <scope>NUCLEOTIDE SEQUENCE</scope>
    <source>
        <strain evidence="2">MPI-SDFR-AT-0120</strain>
    </source>
</reference>
<feature type="non-terminal residue" evidence="2">
    <location>
        <position position="326"/>
    </location>
</feature>
<name>A0A8K0VSB0_9PLEO</name>
<dbReference type="InterPro" id="IPR010730">
    <property type="entry name" value="HET"/>
</dbReference>
<dbReference type="OrthoDB" id="5428863at2759"/>
<keyword evidence="3" id="KW-1185">Reference proteome</keyword>
<dbReference type="Proteomes" id="UP000813461">
    <property type="component" value="Unassembled WGS sequence"/>
</dbReference>
<proteinExistence type="predicted"/>
<dbReference type="PANTHER" id="PTHR33112:SF1">
    <property type="entry name" value="HETEROKARYON INCOMPATIBILITY DOMAIN-CONTAINING PROTEIN"/>
    <property type="match status" value="1"/>
</dbReference>
<gene>
    <name evidence="2" type="ORF">FB567DRAFT_405815</name>
</gene>
<accession>A0A8K0VSB0</accession>
<feature type="domain" description="Heterokaryon incompatibility" evidence="1">
    <location>
        <begin position="20"/>
        <end position="162"/>
    </location>
</feature>
<comment type="caution">
    <text evidence="2">The sequence shown here is derived from an EMBL/GenBank/DDBJ whole genome shotgun (WGS) entry which is preliminary data.</text>
</comment>
<evidence type="ECO:0000313" key="3">
    <source>
        <dbReference type="Proteomes" id="UP000813461"/>
    </source>
</evidence>
<organism evidence="2 3">
    <name type="scientific">Paraphoma chrysanthemicola</name>
    <dbReference type="NCBI Taxonomy" id="798071"/>
    <lineage>
        <taxon>Eukaryota</taxon>
        <taxon>Fungi</taxon>
        <taxon>Dikarya</taxon>
        <taxon>Ascomycota</taxon>
        <taxon>Pezizomycotina</taxon>
        <taxon>Dothideomycetes</taxon>
        <taxon>Pleosporomycetidae</taxon>
        <taxon>Pleosporales</taxon>
        <taxon>Pleosporineae</taxon>
        <taxon>Phaeosphaeriaceae</taxon>
        <taxon>Paraphoma</taxon>
    </lineage>
</organism>
<dbReference type="AlphaFoldDB" id="A0A8K0VSB0"/>
<evidence type="ECO:0000313" key="2">
    <source>
        <dbReference type="EMBL" id="KAH7070221.1"/>
    </source>
</evidence>
<dbReference type="EMBL" id="JAGMVJ010000027">
    <property type="protein sequence ID" value="KAH7070221.1"/>
    <property type="molecule type" value="Genomic_DNA"/>
</dbReference>